<dbReference type="SUPFAM" id="SSF55874">
    <property type="entry name" value="ATPase domain of HSP90 chaperone/DNA topoisomerase II/histidine kinase"/>
    <property type="match status" value="1"/>
</dbReference>
<dbReference type="InterPro" id="IPR004358">
    <property type="entry name" value="Sig_transdc_His_kin-like_C"/>
</dbReference>
<reference evidence="16 17" key="1">
    <citation type="submission" date="2019-05" db="EMBL/GenBank/DDBJ databases">
        <title>Complete genome sequencing of Anaerostipes rhamnosivorans.</title>
        <authorList>
            <person name="Bui T.P.N."/>
            <person name="de Vos W.M."/>
        </authorList>
    </citation>
    <scope>NUCLEOTIDE SEQUENCE [LARGE SCALE GENOMIC DNA]</scope>
    <source>
        <strain evidence="16 17">1y2</strain>
    </source>
</reference>
<evidence type="ECO:0000256" key="10">
    <source>
        <dbReference type="PROSITE-ProRule" id="PRU00169"/>
    </source>
</evidence>
<dbReference type="CDD" id="cd17546">
    <property type="entry name" value="REC_hyHK_CKI1_RcsC-like"/>
    <property type="match status" value="2"/>
</dbReference>
<dbReference type="Pfam" id="PF02518">
    <property type="entry name" value="HATPase_c"/>
    <property type="match status" value="1"/>
</dbReference>
<gene>
    <name evidence="16" type="ORF">AR1Y2_2221</name>
</gene>
<dbReference type="CDD" id="cd00130">
    <property type="entry name" value="PAS"/>
    <property type="match status" value="1"/>
</dbReference>
<dbReference type="InterPro" id="IPR000700">
    <property type="entry name" value="PAS-assoc_C"/>
</dbReference>
<dbReference type="Gene3D" id="3.40.50.2300">
    <property type="match status" value="2"/>
</dbReference>
<dbReference type="Gene3D" id="1.10.287.130">
    <property type="match status" value="1"/>
</dbReference>
<dbReference type="PANTHER" id="PTHR45339">
    <property type="entry name" value="HYBRID SIGNAL TRANSDUCTION HISTIDINE KINASE J"/>
    <property type="match status" value="1"/>
</dbReference>
<keyword evidence="11" id="KW-0472">Membrane</keyword>
<dbReference type="InterPro" id="IPR011006">
    <property type="entry name" value="CheY-like_superfamily"/>
</dbReference>
<dbReference type="SUPFAM" id="SSF55785">
    <property type="entry name" value="PYP-like sensor domain (PAS domain)"/>
    <property type="match status" value="1"/>
</dbReference>
<dbReference type="InterPro" id="IPR013655">
    <property type="entry name" value="PAS_fold_3"/>
</dbReference>
<dbReference type="CDD" id="cd00082">
    <property type="entry name" value="HisKA"/>
    <property type="match status" value="1"/>
</dbReference>
<dbReference type="Gene3D" id="3.30.565.10">
    <property type="entry name" value="Histidine kinase-like ATPase, C-terminal domain"/>
    <property type="match status" value="1"/>
</dbReference>
<dbReference type="KEGG" id="arf:AR1Y2_2221"/>
<dbReference type="SUPFAM" id="SSF52172">
    <property type="entry name" value="CheY-like"/>
    <property type="match status" value="2"/>
</dbReference>
<evidence type="ECO:0000256" key="4">
    <source>
        <dbReference type="ARBA" id="ARBA00018672"/>
    </source>
</evidence>
<dbReference type="SUPFAM" id="SSF47384">
    <property type="entry name" value="Homodimeric domain of signal transducing histidine kinase"/>
    <property type="match status" value="1"/>
</dbReference>
<keyword evidence="5 10" id="KW-0597">Phosphoprotein</keyword>
<dbReference type="CDD" id="cd12912">
    <property type="entry name" value="PDC2_MCP_like"/>
    <property type="match status" value="1"/>
</dbReference>
<evidence type="ECO:0000259" key="14">
    <source>
        <dbReference type="PROSITE" id="PS50112"/>
    </source>
</evidence>
<accession>A0A4P8IFP9</accession>
<dbReference type="InterPro" id="IPR035965">
    <property type="entry name" value="PAS-like_dom_sf"/>
</dbReference>
<dbReference type="InterPro" id="IPR003594">
    <property type="entry name" value="HATPase_dom"/>
</dbReference>
<dbReference type="InterPro" id="IPR036097">
    <property type="entry name" value="HisK_dim/P_sf"/>
</dbReference>
<keyword evidence="7" id="KW-0902">Two-component regulatory system</keyword>
<keyword evidence="11" id="KW-1133">Transmembrane helix</keyword>
<keyword evidence="11" id="KW-0812">Transmembrane</keyword>
<keyword evidence="6 16" id="KW-0418">Kinase</keyword>
<name>A0A4P8IFP9_9FIRM</name>
<dbReference type="PROSITE" id="PS50110">
    <property type="entry name" value="RESPONSE_REGULATORY"/>
    <property type="match status" value="2"/>
</dbReference>
<dbReference type="PROSITE" id="PS50109">
    <property type="entry name" value="HIS_KIN"/>
    <property type="match status" value="1"/>
</dbReference>
<dbReference type="FunFam" id="3.30.565.10:FF:000010">
    <property type="entry name" value="Sensor histidine kinase RcsC"/>
    <property type="match status" value="1"/>
</dbReference>
<dbReference type="InterPro" id="IPR001789">
    <property type="entry name" value="Sig_transdc_resp-reg_receiver"/>
</dbReference>
<dbReference type="Pfam" id="PF00072">
    <property type="entry name" value="Response_reg"/>
    <property type="match status" value="2"/>
</dbReference>
<dbReference type="PROSITE" id="PS50112">
    <property type="entry name" value="PAS"/>
    <property type="match status" value="1"/>
</dbReference>
<feature type="domain" description="Histidine kinase" evidence="12">
    <location>
        <begin position="611"/>
        <end position="835"/>
    </location>
</feature>
<feature type="domain" description="Response regulatory" evidence="13">
    <location>
        <begin position="851"/>
        <end position="971"/>
    </location>
</feature>
<evidence type="ECO:0000259" key="12">
    <source>
        <dbReference type="PROSITE" id="PS50109"/>
    </source>
</evidence>
<dbReference type="PRINTS" id="PR00344">
    <property type="entry name" value="BCTRLSENSOR"/>
</dbReference>
<dbReference type="SMART" id="SM00387">
    <property type="entry name" value="HATPase_c"/>
    <property type="match status" value="1"/>
</dbReference>
<dbReference type="Pfam" id="PF00512">
    <property type="entry name" value="HisKA"/>
    <property type="match status" value="1"/>
</dbReference>
<evidence type="ECO:0000256" key="5">
    <source>
        <dbReference type="ARBA" id="ARBA00022553"/>
    </source>
</evidence>
<dbReference type="InterPro" id="IPR036890">
    <property type="entry name" value="HATPase_C_sf"/>
</dbReference>
<dbReference type="AlphaFoldDB" id="A0A4P8IFP9"/>
<comment type="function">
    <text evidence="8">May play the central regulatory role in sporulation. It may be an element of the effector pathway responsible for the activation of sporulation genes in response to nutritional stress. Spo0A may act in concert with spo0H (a sigma factor) to control the expression of some genes that are critical to the sporulation process.</text>
</comment>
<feature type="domain" description="PAC" evidence="15">
    <location>
        <begin position="398"/>
        <end position="449"/>
    </location>
</feature>
<dbReference type="PANTHER" id="PTHR45339:SF1">
    <property type="entry name" value="HYBRID SIGNAL TRANSDUCTION HISTIDINE KINASE J"/>
    <property type="match status" value="1"/>
</dbReference>
<evidence type="ECO:0000256" key="2">
    <source>
        <dbReference type="ARBA" id="ARBA00006402"/>
    </source>
</evidence>
<evidence type="ECO:0000256" key="7">
    <source>
        <dbReference type="ARBA" id="ARBA00023012"/>
    </source>
</evidence>
<evidence type="ECO:0000259" key="13">
    <source>
        <dbReference type="PROSITE" id="PS50110"/>
    </source>
</evidence>
<evidence type="ECO:0000256" key="11">
    <source>
        <dbReference type="SAM" id="Phobius"/>
    </source>
</evidence>
<dbReference type="Pfam" id="PF08447">
    <property type="entry name" value="PAS_3"/>
    <property type="match status" value="1"/>
</dbReference>
<evidence type="ECO:0000256" key="1">
    <source>
        <dbReference type="ARBA" id="ARBA00000085"/>
    </source>
</evidence>
<keyword evidence="17" id="KW-1185">Reference proteome</keyword>
<evidence type="ECO:0000256" key="6">
    <source>
        <dbReference type="ARBA" id="ARBA00022777"/>
    </source>
</evidence>
<dbReference type="NCBIfam" id="TIGR00229">
    <property type="entry name" value="sensory_box"/>
    <property type="match status" value="1"/>
</dbReference>
<dbReference type="RefSeq" id="WP_137329005.1">
    <property type="nucleotide sequence ID" value="NZ_CP040058.1"/>
</dbReference>
<protein>
    <recommendedName>
        <fullName evidence="9">Circadian input-output histidine kinase CikA</fullName>
        <ecNumber evidence="3">2.7.13.3</ecNumber>
    </recommendedName>
    <alternativeName>
        <fullName evidence="4">Stage 0 sporulation protein A homolog</fullName>
    </alternativeName>
</protein>
<evidence type="ECO:0000256" key="3">
    <source>
        <dbReference type="ARBA" id="ARBA00012438"/>
    </source>
</evidence>
<keyword evidence="6 16" id="KW-0808">Transferase</keyword>
<feature type="domain" description="Response regulatory" evidence="13">
    <location>
        <begin position="992"/>
        <end position="1113"/>
    </location>
</feature>
<dbReference type="PROSITE" id="PS50113">
    <property type="entry name" value="PAC"/>
    <property type="match status" value="1"/>
</dbReference>
<organism evidence="16 17">
    <name type="scientific">Anaerostipes rhamnosivorans</name>
    <dbReference type="NCBI Taxonomy" id="1229621"/>
    <lineage>
        <taxon>Bacteria</taxon>
        <taxon>Bacillati</taxon>
        <taxon>Bacillota</taxon>
        <taxon>Clostridia</taxon>
        <taxon>Lachnospirales</taxon>
        <taxon>Lachnospiraceae</taxon>
        <taxon>Anaerostipes</taxon>
    </lineage>
</organism>
<dbReference type="InterPro" id="IPR005467">
    <property type="entry name" value="His_kinase_dom"/>
</dbReference>
<dbReference type="Proteomes" id="UP000298653">
    <property type="component" value="Chromosome"/>
</dbReference>
<dbReference type="Gene3D" id="3.30.450.20">
    <property type="entry name" value="PAS domain"/>
    <property type="match status" value="3"/>
</dbReference>
<dbReference type="SMART" id="SM00388">
    <property type="entry name" value="HisKA"/>
    <property type="match status" value="1"/>
</dbReference>
<feature type="transmembrane region" description="Helical" evidence="11">
    <location>
        <begin position="288"/>
        <end position="308"/>
    </location>
</feature>
<evidence type="ECO:0000313" key="17">
    <source>
        <dbReference type="Proteomes" id="UP000298653"/>
    </source>
</evidence>
<evidence type="ECO:0000256" key="9">
    <source>
        <dbReference type="ARBA" id="ARBA00074306"/>
    </source>
</evidence>
<comment type="catalytic activity">
    <reaction evidence="1">
        <text>ATP + protein L-histidine = ADP + protein N-phospho-L-histidine.</text>
        <dbReference type="EC" id="2.7.13.3"/>
    </reaction>
</comment>
<proteinExistence type="inferred from homology"/>
<dbReference type="EMBL" id="CP040058">
    <property type="protein sequence ID" value="QCP35675.1"/>
    <property type="molecule type" value="Genomic_DNA"/>
</dbReference>
<sequence length="1121" mass="126685">MTEIIRPGKVKKKIAVAAVITGIILSFLTYLFVQGVKEELWEQSISTIKESTQQGCNTLKVQLQDEYEAMGTITEYLKQYSMAERKDVSEALSNYARADKGISLYLQDGSCIPSGTNPDEEVQRQLLESDDKYGIIDPHISSSTGVNVFNLYVRVILKDGTKGYLLKEYEVSSIVNSFSLSFYEDTGFSYVTNQKGKVLIRSPHPNSNKTMKNLFDMLPVAQNDRDSILRFQEALKQSKTGWAVFNYQGKDTVLCYTPLNLQSDWYLISIIPKDVVDAQTNEILRRSLALIGCILAGISALVFFYFRYASKTNRKLRNQADYIMNLYNAVPEGIALISVDQPYRFLQLNQQGLRLLGYPDSTSNDVVSGEDLQSMIHPDDYVKLVQVFRQTAENGHKNTFEYRIRKEEGTYFWASGILERTLDDNGNPVLVAAFHDITDEKLAKEAAEREKLQERITLVGAISNAYPVIISMNLTKDTLSFVYVKKGLMLGIGSQTSYSRLYEDVATTLHPDNVEEFKRRFEPGKLYEALGQDTNEVFLEARQRLSDGNYHWTSTQIISVDNPYSDDKLAVLISRRIDKQRYEEEQQRQALQSALDNANAANTAKSQFLSNMSHDIRTPMNAIVGMTAIATAHVDERERVMECLEKITLSSKHLLSLINDVLDMSKIESGKFSLRDEPFNLAELMADVIALVKPQADEKQLHMKVQLTALKNEKVIGDALRVRQVCINILSNAVKYTKEGGDIDVRVRQESSMRRGYQNYVFCCADNGVGMSNEFLDKLFLPFERAADASGSKAVGTGLGMAITRNVVDLMNGDIQVESEPLKGSIFTVTLPFRLQEIQQKEISGEWAGVRSLIVDDDLQTCRDGAELLNSMGLRADFAGDGEDAVNFVVRSKAEQDPVQLVIVDWKMPGMDGLEVTRRIRAEVGKKIPLIILTAYDWAEIEEEARDVGVTTFLSKPLYYSKLCYLLGRLNEDSEYEEQQYSSEKPDYTGKRILLVEDNDLNREISRTLIEEMGVLIDEAVDGEDAVKKVSESEENYYDMILMDIQMPKMNGYDATKVIRTMDRQDAGHIPIIAMTANAFEEDVRTALRAGMNEHFAKPIDVQALERLLHKYLMEDKTDKK</sequence>
<evidence type="ECO:0000313" key="16">
    <source>
        <dbReference type="EMBL" id="QCP35675.1"/>
    </source>
</evidence>
<comment type="similarity">
    <text evidence="2">In the N-terminal section; belongs to the phytochrome family.</text>
</comment>
<dbReference type="SMART" id="SM00448">
    <property type="entry name" value="REC"/>
    <property type="match status" value="2"/>
</dbReference>
<evidence type="ECO:0000256" key="8">
    <source>
        <dbReference type="ARBA" id="ARBA00024867"/>
    </source>
</evidence>
<dbReference type="InterPro" id="IPR000014">
    <property type="entry name" value="PAS"/>
</dbReference>
<feature type="modified residue" description="4-aspartylphosphate" evidence="10">
    <location>
        <position position="1044"/>
    </location>
</feature>
<feature type="transmembrane region" description="Helical" evidence="11">
    <location>
        <begin position="14"/>
        <end position="33"/>
    </location>
</feature>
<feature type="domain" description="PAS" evidence="14">
    <location>
        <begin position="319"/>
        <end position="395"/>
    </location>
</feature>
<feature type="modified residue" description="4-aspartylphosphate" evidence="10">
    <location>
        <position position="905"/>
    </location>
</feature>
<dbReference type="InterPro" id="IPR003661">
    <property type="entry name" value="HisK_dim/P_dom"/>
</dbReference>
<dbReference type="GO" id="GO:0000155">
    <property type="term" value="F:phosphorelay sensor kinase activity"/>
    <property type="evidence" value="ECO:0007669"/>
    <property type="project" value="InterPro"/>
</dbReference>
<evidence type="ECO:0000259" key="15">
    <source>
        <dbReference type="PROSITE" id="PS50113"/>
    </source>
</evidence>
<dbReference type="OrthoDB" id="9790669at2"/>
<dbReference type="EC" id="2.7.13.3" evidence="3"/>